<dbReference type="Proteomes" id="UP000310189">
    <property type="component" value="Unassembled WGS sequence"/>
</dbReference>
<feature type="compositionally biased region" description="Basic and acidic residues" evidence="5">
    <location>
        <begin position="485"/>
        <end position="495"/>
    </location>
</feature>
<evidence type="ECO:0000256" key="2">
    <source>
        <dbReference type="ARBA" id="ARBA00022771"/>
    </source>
</evidence>
<gene>
    <name evidence="7" type="ORF">E3P99_00672</name>
</gene>
<dbReference type="InterPro" id="IPR053051">
    <property type="entry name" value="HDAC_complex_subunit"/>
</dbReference>
<dbReference type="InterPro" id="IPR013083">
    <property type="entry name" value="Znf_RING/FYVE/PHD"/>
</dbReference>
<name>A0A4T0FU95_9BASI</name>
<feature type="compositionally biased region" description="Basic and acidic residues" evidence="5">
    <location>
        <begin position="345"/>
        <end position="377"/>
    </location>
</feature>
<evidence type="ECO:0000313" key="7">
    <source>
        <dbReference type="EMBL" id="TIA92342.1"/>
    </source>
</evidence>
<evidence type="ECO:0000256" key="1">
    <source>
        <dbReference type="ARBA" id="ARBA00022723"/>
    </source>
</evidence>
<sequence length="620" mass="70245">MMEDRKDGVEPSQQQQQLSSPKQEPVDASSAAPQPRSPQDEPMERDATDNREEKHESEQEHMQQDENNPEDTKDAQDSKPADDEEEADDDDEAGEGEGEGGSGETRCVCGNTDEESYGFMIQCETCGCWQHGVCVGLVEEKYAPDTYYCEQCRPDMHPIVIPGRVLIYAFIPSTNTHCRRPGRKPARLTQQKKEPKQKSPATSQRRRSSSSNDTAERARSPKRRSTLNSRDAAYDDAIAASLLDMQNDNMKSQIAEREKMRWMQYGGQVTPSQQEEEDSEQPQSQPQTQPQPQPPKPVQPTEDAHDVPEQRDEGDEEEQPDNNETNDSENNAHTAHTSHTANSSDKGKEKDKESPKERPPPDSETDYKPRSRPESKGGRGRGVKRKDQGRNSTAAKARSKEKSVVNEEEEKNDNSKRSASPNSTAADEREQRAPSRVYKKRRRETDESNNEEGFTPPATANGPRRAGNGNRKDKHLQSPHKRKGGNKDKERKQMLDEDAALNWNLPDHLQHLSHMLPSEQPEMLALKVPRGTAMEVVEEKPTRVKFPSKRMTIAEMKRRVRSVLEYVGRVQIEAAERPAPEMQDGKAPESIQMLDNMTRELIRFNEKFSTSSKRRDEDDE</sequence>
<dbReference type="InterPro" id="IPR019787">
    <property type="entry name" value="Znf_PHD-finger"/>
</dbReference>
<protein>
    <recommendedName>
        <fullName evidence="6">PHD-type domain-containing protein</fullName>
    </recommendedName>
</protein>
<feature type="region of interest" description="Disordered" evidence="5">
    <location>
        <begin position="266"/>
        <end position="499"/>
    </location>
</feature>
<dbReference type="InterPro" id="IPR011011">
    <property type="entry name" value="Znf_FYVE_PHD"/>
</dbReference>
<keyword evidence="1" id="KW-0479">Metal-binding</keyword>
<dbReference type="GO" id="GO:0061188">
    <property type="term" value="P:negative regulation of rDNA heterochromatin formation"/>
    <property type="evidence" value="ECO:0007669"/>
    <property type="project" value="TreeGrafter"/>
</dbReference>
<organism evidence="7 8">
    <name type="scientific">Wallemia hederae</name>
    <dbReference type="NCBI Taxonomy" id="1540922"/>
    <lineage>
        <taxon>Eukaryota</taxon>
        <taxon>Fungi</taxon>
        <taxon>Dikarya</taxon>
        <taxon>Basidiomycota</taxon>
        <taxon>Wallemiomycotina</taxon>
        <taxon>Wallemiomycetes</taxon>
        <taxon>Wallemiales</taxon>
        <taxon>Wallemiaceae</taxon>
        <taxon>Wallemia</taxon>
    </lineage>
</organism>
<evidence type="ECO:0000313" key="8">
    <source>
        <dbReference type="Proteomes" id="UP000310189"/>
    </source>
</evidence>
<feature type="compositionally biased region" description="Acidic residues" evidence="5">
    <location>
        <begin position="312"/>
        <end position="327"/>
    </location>
</feature>
<dbReference type="InterPro" id="IPR001965">
    <property type="entry name" value="Znf_PHD"/>
</dbReference>
<dbReference type="EMBL" id="SPNW01000007">
    <property type="protein sequence ID" value="TIA92342.1"/>
    <property type="molecule type" value="Genomic_DNA"/>
</dbReference>
<evidence type="ECO:0000259" key="6">
    <source>
        <dbReference type="PROSITE" id="PS50016"/>
    </source>
</evidence>
<dbReference type="GO" id="GO:0061186">
    <property type="term" value="P:negative regulation of silent mating-type cassette heterochromatin formation"/>
    <property type="evidence" value="ECO:0007669"/>
    <property type="project" value="TreeGrafter"/>
</dbReference>
<dbReference type="GO" id="GO:0008270">
    <property type="term" value="F:zinc ion binding"/>
    <property type="evidence" value="ECO:0007669"/>
    <property type="project" value="UniProtKB-KW"/>
</dbReference>
<accession>A0A4T0FU95</accession>
<dbReference type="SUPFAM" id="SSF57903">
    <property type="entry name" value="FYVE/PHD zinc finger"/>
    <property type="match status" value="1"/>
</dbReference>
<feature type="compositionally biased region" description="Acidic residues" evidence="5">
    <location>
        <begin position="82"/>
        <end position="98"/>
    </location>
</feature>
<dbReference type="GO" id="GO:0033698">
    <property type="term" value="C:Rpd3L complex"/>
    <property type="evidence" value="ECO:0007669"/>
    <property type="project" value="TreeGrafter"/>
</dbReference>
<feature type="region of interest" description="Disordered" evidence="5">
    <location>
        <begin position="1"/>
        <end position="107"/>
    </location>
</feature>
<dbReference type="Pfam" id="PF20826">
    <property type="entry name" value="PHD_5"/>
    <property type="match status" value="1"/>
</dbReference>
<dbReference type="GO" id="GO:0070210">
    <property type="term" value="C:Rpd3L-Expanded complex"/>
    <property type="evidence" value="ECO:0007669"/>
    <property type="project" value="TreeGrafter"/>
</dbReference>
<feature type="compositionally biased region" description="Basic and acidic residues" evidence="5">
    <location>
        <begin position="302"/>
        <end position="311"/>
    </location>
</feature>
<dbReference type="AlphaFoldDB" id="A0A4T0FU95"/>
<evidence type="ECO:0000256" key="3">
    <source>
        <dbReference type="ARBA" id="ARBA00022833"/>
    </source>
</evidence>
<keyword evidence="8" id="KW-1185">Reference proteome</keyword>
<evidence type="ECO:0000256" key="4">
    <source>
        <dbReference type="PROSITE-ProRule" id="PRU00146"/>
    </source>
</evidence>
<feature type="compositionally biased region" description="Basic and acidic residues" evidence="5">
    <location>
        <begin position="38"/>
        <end position="81"/>
    </location>
</feature>
<keyword evidence="3" id="KW-0862">Zinc</keyword>
<keyword evidence="2 4" id="KW-0863">Zinc-finger</keyword>
<feature type="domain" description="PHD-type" evidence="6">
    <location>
        <begin position="104"/>
        <end position="155"/>
    </location>
</feature>
<dbReference type="PROSITE" id="PS01359">
    <property type="entry name" value="ZF_PHD_1"/>
    <property type="match status" value="1"/>
</dbReference>
<comment type="caution">
    <text evidence="7">The sequence shown here is derived from an EMBL/GenBank/DDBJ whole genome shotgun (WGS) entry which is preliminary data.</text>
</comment>
<feature type="compositionally biased region" description="Polar residues" evidence="5">
    <location>
        <begin position="328"/>
        <end position="342"/>
    </location>
</feature>
<dbReference type="Gene3D" id="3.30.40.10">
    <property type="entry name" value="Zinc/RING finger domain, C3HC4 (zinc finger)"/>
    <property type="match status" value="1"/>
</dbReference>
<dbReference type="SMART" id="SM00249">
    <property type="entry name" value="PHD"/>
    <property type="match status" value="1"/>
</dbReference>
<reference evidence="7 8" key="1">
    <citation type="submission" date="2019-03" db="EMBL/GenBank/DDBJ databases">
        <title>Sequencing 23 genomes of Wallemia ichthyophaga.</title>
        <authorList>
            <person name="Gostincar C."/>
        </authorList>
    </citation>
    <scope>NUCLEOTIDE SEQUENCE [LARGE SCALE GENOMIC DNA]</scope>
    <source>
        <strain evidence="7 8">EXF-5753</strain>
    </source>
</reference>
<dbReference type="PANTHER" id="PTHR47793">
    <property type="entry name" value="HISTONE DEACETYLASE COMPLEX SUBUNIT CTI6"/>
    <property type="match status" value="1"/>
</dbReference>
<dbReference type="OrthoDB" id="79252at2759"/>
<feature type="compositionally biased region" description="Basic residues" evidence="5">
    <location>
        <begin position="177"/>
        <end position="186"/>
    </location>
</feature>
<evidence type="ECO:0000256" key="5">
    <source>
        <dbReference type="SAM" id="MobiDB-lite"/>
    </source>
</evidence>
<feature type="compositionally biased region" description="Polar residues" evidence="5">
    <location>
        <begin position="199"/>
        <end position="213"/>
    </location>
</feature>
<feature type="compositionally biased region" description="Low complexity" evidence="5">
    <location>
        <begin position="11"/>
        <end position="23"/>
    </location>
</feature>
<dbReference type="InterPro" id="IPR019786">
    <property type="entry name" value="Zinc_finger_PHD-type_CS"/>
</dbReference>
<dbReference type="CDD" id="cd15550">
    <property type="entry name" value="PHD_MLL5"/>
    <property type="match status" value="1"/>
</dbReference>
<proteinExistence type="predicted"/>
<feature type="compositionally biased region" description="Basic residues" evidence="5">
    <location>
        <begin position="472"/>
        <end position="484"/>
    </location>
</feature>
<feature type="compositionally biased region" description="Pro residues" evidence="5">
    <location>
        <begin position="289"/>
        <end position="298"/>
    </location>
</feature>
<dbReference type="PANTHER" id="PTHR47793:SF1">
    <property type="entry name" value="HISTONE DEACETYLASE COMPLEX SUBUNIT CTI6"/>
    <property type="match status" value="1"/>
</dbReference>
<feature type="region of interest" description="Disordered" evidence="5">
    <location>
        <begin position="176"/>
        <end position="232"/>
    </location>
</feature>
<dbReference type="PROSITE" id="PS50016">
    <property type="entry name" value="ZF_PHD_2"/>
    <property type="match status" value="1"/>
</dbReference>